<reference evidence="3 4" key="1">
    <citation type="submission" date="2019-05" db="EMBL/GenBank/DDBJ databases">
        <authorList>
            <person name="Farhan Ul Haque M."/>
        </authorList>
    </citation>
    <scope>NUCLEOTIDE SEQUENCE [LARGE SCALE GENOMIC DNA]</scope>
    <source>
        <strain evidence="3">2</strain>
    </source>
</reference>
<sequence>MMIEIEPMTNITLAGLYARRKQIRGRLMQPQSAALPMINFRSPALAAHRTSIATSASAQAVDVTESSAEAPPAASIADPPTRDAPSARDIVRAVAAFHGISTQELVSRSRLRRAVTPRQIAHFLAKTLMRKSLPEIGRLIGGRDHTTVLHSIRKIDARRARDPALAAEIEQLILQLSSDERGDRREQDATSDPAIENRIQENQPEHS</sequence>
<dbReference type="CDD" id="cd06571">
    <property type="entry name" value="Bac_DnaA_C"/>
    <property type="match status" value="1"/>
</dbReference>
<feature type="compositionally biased region" description="Basic and acidic residues" evidence="1">
    <location>
        <begin position="178"/>
        <end position="188"/>
    </location>
</feature>
<proteinExistence type="predicted"/>
<name>A0A8B6M2N7_METTU</name>
<dbReference type="EMBL" id="CABFMQ020000013">
    <property type="protein sequence ID" value="VTZ48729.1"/>
    <property type="molecule type" value="Genomic_DNA"/>
</dbReference>
<evidence type="ECO:0000313" key="3">
    <source>
        <dbReference type="EMBL" id="VTZ48729.1"/>
    </source>
</evidence>
<dbReference type="Proteomes" id="UP000485880">
    <property type="component" value="Unassembled WGS sequence"/>
</dbReference>
<dbReference type="PANTHER" id="PTHR30050">
    <property type="entry name" value="CHROMOSOMAL REPLICATION INITIATOR PROTEIN DNAA"/>
    <property type="match status" value="1"/>
</dbReference>
<protein>
    <recommendedName>
        <fullName evidence="2">Chromosomal replication initiator DnaA C-terminal domain-containing protein</fullName>
    </recommendedName>
</protein>
<dbReference type="Gene3D" id="1.10.1750.10">
    <property type="match status" value="1"/>
</dbReference>
<dbReference type="GO" id="GO:0003688">
    <property type="term" value="F:DNA replication origin binding"/>
    <property type="evidence" value="ECO:0007669"/>
    <property type="project" value="InterPro"/>
</dbReference>
<dbReference type="Pfam" id="PF08299">
    <property type="entry name" value="Bac_DnaA_C"/>
    <property type="match status" value="1"/>
</dbReference>
<dbReference type="PANTHER" id="PTHR30050:SF2">
    <property type="entry name" value="CHROMOSOMAL REPLICATION INITIATOR PROTEIN DNAA"/>
    <property type="match status" value="1"/>
</dbReference>
<feature type="compositionally biased region" description="Low complexity" evidence="1">
    <location>
        <begin position="66"/>
        <end position="79"/>
    </location>
</feature>
<evidence type="ECO:0000313" key="4">
    <source>
        <dbReference type="Proteomes" id="UP000485880"/>
    </source>
</evidence>
<dbReference type="InterPro" id="IPR010921">
    <property type="entry name" value="Trp_repressor/repl_initiator"/>
</dbReference>
<organism evidence="3 4">
    <name type="scientific">Methylocella tundrae</name>
    <dbReference type="NCBI Taxonomy" id="227605"/>
    <lineage>
        <taxon>Bacteria</taxon>
        <taxon>Pseudomonadati</taxon>
        <taxon>Pseudomonadota</taxon>
        <taxon>Alphaproteobacteria</taxon>
        <taxon>Hyphomicrobiales</taxon>
        <taxon>Beijerinckiaceae</taxon>
        <taxon>Methylocella</taxon>
    </lineage>
</organism>
<dbReference type="SMART" id="SM00760">
    <property type="entry name" value="Bac_DnaA_C"/>
    <property type="match status" value="1"/>
</dbReference>
<comment type="caution">
    <text evidence="3">The sequence shown here is derived from an EMBL/GenBank/DDBJ whole genome shotgun (WGS) entry which is preliminary data.</text>
</comment>
<dbReference type="PROSITE" id="PS01008">
    <property type="entry name" value="DNAA"/>
    <property type="match status" value="1"/>
</dbReference>
<dbReference type="GO" id="GO:0006270">
    <property type="term" value="P:DNA replication initiation"/>
    <property type="evidence" value="ECO:0007669"/>
    <property type="project" value="InterPro"/>
</dbReference>
<gene>
    <name evidence="3" type="ORF">MPC4_110029</name>
</gene>
<dbReference type="RefSeq" id="WP_244628818.1">
    <property type="nucleotide sequence ID" value="NZ_CABFMQ020000013.1"/>
</dbReference>
<feature type="region of interest" description="Disordered" evidence="1">
    <location>
        <begin position="176"/>
        <end position="207"/>
    </location>
</feature>
<keyword evidence="4" id="KW-1185">Reference proteome</keyword>
<dbReference type="InterPro" id="IPR018312">
    <property type="entry name" value="Chromosome_initiator_DnaA_CS"/>
</dbReference>
<evidence type="ECO:0000256" key="1">
    <source>
        <dbReference type="SAM" id="MobiDB-lite"/>
    </source>
</evidence>
<dbReference type="GO" id="GO:0005886">
    <property type="term" value="C:plasma membrane"/>
    <property type="evidence" value="ECO:0007669"/>
    <property type="project" value="TreeGrafter"/>
</dbReference>
<dbReference type="GO" id="GO:0005524">
    <property type="term" value="F:ATP binding"/>
    <property type="evidence" value="ECO:0007669"/>
    <property type="project" value="InterPro"/>
</dbReference>
<dbReference type="AlphaFoldDB" id="A0A8B6M2N7"/>
<evidence type="ECO:0000259" key="2">
    <source>
        <dbReference type="SMART" id="SM00760"/>
    </source>
</evidence>
<accession>A0A8B6M2N7</accession>
<dbReference type="GO" id="GO:0006275">
    <property type="term" value="P:regulation of DNA replication"/>
    <property type="evidence" value="ECO:0007669"/>
    <property type="project" value="InterPro"/>
</dbReference>
<feature type="domain" description="Chromosomal replication initiator DnaA C-terminal" evidence="2">
    <location>
        <begin position="86"/>
        <end position="155"/>
    </location>
</feature>
<dbReference type="InterPro" id="IPR013159">
    <property type="entry name" value="DnaA_C"/>
</dbReference>
<feature type="region of interest" description="Disordered" evidence="1">
    <location>
        <begin position="57"/>
        <end position="85"/>
    </location>
</feature>
<dbReference type="SUPFAM" id="SSF48295">
    <property type="entry name" value="TrpR-like"/>
    <property type="match status" value="1"/>
</dbReference>